<dbReference type="AlphaFoldDB" id="A0A4S3KL34"/>
<evidence type="ECO:0000313" key="1">
    <source>
        <dbReference type="EMBL" id="THD09459.1"/>
    </source>
</evidence>
<gene>
    <name evidence="1" type="ORF">B1991_02355</name>
</gene>
<name>A0A4S3KL34_9GAMM</name>
<dbReference type="Proteomes" id="UP000306317">
    <property type="component" value="Unassembled WGS sequence"/>
</dbReference>
<evidence type="ECO:0000313" key="2">
    <source>
        <dbReference type="Proteomes" id="UP000306317"/>
    </source>
</evidence>
<dbReference type="RefSeq" id="WP_136257109.1">
    <property type="nucleotide sequence ID" value="NZ_MWIO01000008.1"/>
</dbReference>
<evidence type="ECO:0008006" key="3">
    <source>
        <dbReference type="Google" id="ProtNLM"/>
    </source>
</evidence>
<dbReference type="OrthoDB" id="8602165at2"/>
<comment type="caution">
    <text evidence="1">The sequence shown here is derived from an EMBL/GenBank/DDBJ whole genome shotgun (WGS) entry which is preliminary data.</text>
</comment>
<sequence length="144" mass="16388">MTTSQHTTPRNPEILDFIERLADTGSHYRMEEMEDLYVDDLGFLVLTPEGDIARFSKAEMLGEFRSRRDAGEPPLSTEKRVLHVEEQGDHATAVLYRRMSDQADPALYELRLRKVAGAWKVAGETVMPWPDLATARGFLPPRTK</sequence>
<organism evidence="1 2">
    <name type="scientific">Rhodanobacter lindaniclasticus</name>
    <dbReference type="NCBI Taxonomy" id="75310"/>
    <lineage>
        <taxon>Bacteria</taxon>
        <taxon>Pseudomonadati</taxon>
        <taxon>Pseudomonadota</taxon>
        <taxon>Gammaproteobacteria</taxon>
        <taxon>Lysobacterales</taxon>
        <taxon>Rhodanobacteraceae</taxon>
        <taxon>Rhodanobacter</taxon>
    </lineage>
</organism>
<dbReference type="SUPFAM" id="SSF54427">
    <property type="entry name" value="NTF2-like"/>
    <property type="match status" value="1"/>
</dbReference>
<proteinExistence type="predicted"/>
<reference evidence="1 2" key="1">
    <citation type="submission" date="2017-02" db="EMBL/GenBank/DDBJ databases">
        <title>Whole genome sequencing of Rhodanobacter lindaniclasticus DSM 17932.</title>
        <authorList>
            <person name="Kumar S."/>
            <person name="Patil P."/>
            <person name="Patil P.B."/>
        </authorList>
    </citation>
    <scope>NUCLEOTIDE SEQUENCE [LARGE SCALE GENOMIC DNA]</scope>
    <source>
        <strain evidence="1 2">DSM 17932</strain>
    </source>
</reference>
<dbReference type="EMBL" id="MWIO01000008">
    <property type="protein sequence ID" value="THD09459.1"/>
    <property type="molecule type" value="Genomic_DNA"/>
</dbReference>
<accession>A0A4S3KL34</accession>
<keyword evidence="2" id="KW-1185">Reference proteome</keyword>
<protein>
    <recommendedName>
        <fullName evidence="3">SnoaL-like domain-containing protein</fullName>
    </recommendedName>
</protein>
<dbReference type="InterPro" id="IPR032710">
    <property type="entry name" value="NTF2-like_dom_sf"/>
</dbReference>